<feature type="compositionally biased region" description="Pro residues" evidence="1">
    <location>
        <begin position="528"/>
        <end position="552"/>
    </location>
</feature>
<dbReference type="NCBIfam" id="TIGR02167">
    <property type="entry name" value="Liste_lipo_26"/>
    <property type="match status" value="7"/>
</dbReference>
<dbReference type="InterPro" id="IPR022038">
    <property type="entry name" value="Ig-like_bact"/>
</dbReference>
<dbReference type="EMBL" id="AZEB01000004">
    <property type="protein sequence ID" value="KRL22696.1"/>
    <property type="molecule type" value="Genomic_DNA"/>
</dbReference>
<dbReference type="Pfam" id="PF07523">
    <property type="entry name" value="Big_3"/>
    <property type="match status" value="1"/>
</dbReference>
<dbReference type="Gene3D" id="3.80.10.10">
    <property type="entry name" value="Ribonuclease Inhibitor"/>
    <property type="match status" value="1"/>
</dbReference>
<dbReference type="InterPro" id="IPR032675">
    <property type="entry name" value="LRR_dom_sf"/>
</dbReference>
<evidence type="ECO:0000256" key="1">
    <source>
        <dbReference type="SAM" id="MobiDB-lite"/>
    </source>
</evidence>
<evidence type="ECO:0000313" key="5">
    <source>
        <dbReference type="Proteomes" id="UP000051439"/>
    </source>
</evidence>
<dbReference type="InterPro" id="IPR044081">
    <property type="entry name" value="DUF5776"/>
</dbReference>
<dbReference type="InterPro" id="IPR005046">
    <property type="entry name" value="DUF285"/>
</dbReference>
<feature type="domain" description="Ig-like" evidence="2">
    <location>
        <begin position="458"/>
        <end position="522"/>
    </location>
</feature>
<organism evidence="4 5">
    <name type="scientific">Lentilactobacillus kisonensis DSM 19906 = JCM 15041</name>
    <dbReference type="NCBI Taxonomy" id="1423766"/>
    <lineage>
        <taxon>Bacteria</taxon>
        <taxon>Bacillati</taxon>
        <taxon>Bacillota</taxon>
        <taxon>Bacilli</taxon>
        <taxon>Lactobacillales</taxon>
        <taxon>Lactobacillaceae</taxon>
        <taxon>Lentilactobacillus</taxon>
    </lineage>
</organism>
<dbReference type="Pfam" id="PF19087">
    <property type="entry name" value="DUF5776"/>
    <property type="match status" value="2"/>
</dbReference>
<evidence type="ECO:0000259" key="2">
    <source>
        <dbReference type="Pfam" id="PF07523"/>
    </source>
</evidence>
<name>A0A0R1P247_9LACO</name>
<gene>
    <name evidence="4" type="ORF">FC98_GL001929</name>
</gene>
<dbReference type="Pfam" id="PF03382">
    <property type="entry name" value="DUF285"/>
    <property type="match status" value="2"/>
</dbReference>
<dbReference type="PATRIC" id="fig|1423766.4.peg.2000"/>
<protein>
    <submittedName>
        <fullName evidence="4">Bacterial surface protein 26-residue PARCEL repeat-containing domain protein</fullName>
    </submittedName>
</protein>
<dbReference type="InterPro" id="IPR011889">
    <property type="entry name" value="Liste_lipo_26"/>
</dbReference>
<evidence type="ECO:0000259" key="3">
    <source>
        <dbReference type="Pfam" id="PF19087"/>
    </source>
</evidence>
<dbReference type="SUPFAM" id="SSF52047">
    <property type="entry name" value="RNI-like"/>
    <property type="match status" value="1"/>
</dbReference>
<comment type="caution">
    <text evidence="4">The sequence shown here is derived from an EMBL/GenBank/DDBJ whole genome shotgun (WGS) entry which is preliminary data.</text>
</comment>
<feature type="region of interest" description="Disordered" evidence="1">
    <location>
        <begin position="525"/>
        <end position="565"/>
    </location>
</feature>
<sequence>MGLRGDLKGSFITAVALTTFAVGGPLTVNASTTPQSAQATTSQTASYYQDGKIGDVAFSLSDNDTGKTLTLNTGDSGVINSTDVERVTASDNSQINIFPWNNTADKAAITKVEIVGAAKLQLNGTAAEYFFANLPNLTEISGMDKVDTSGATSLNATFASDPKLKNLDISSLRTPIVTDMQFIFDGDEALTSLDVSNLDTSKVTDLSYMFNDLPGITSLDVSKFNTQSATDMRNIFGNDSTLTNINIDNTKFDTSSVTDMSGMFTGDHALTTVDVSKFNTQNVVNMGWMFEDDWELNAVDVSHFDTQKVTNMNAMFANDLSLPNLDVSHFNTKGVADLSAMFFYDKKLATLDLSSFDTASLTAARPAVELDSMLAGLNLSELVLGPNTQLTDAVKLGAPNGSDQWQAVAGGTVANPLGDRGYLPNDLVALYNNTNNKLETWVPYSKVTLKVKSPIYLYVGDHFEPKTAFVSATSADGVNKTYDEATADGMTYDAGNLDTSKPSHYFVTYTYHLRTATVEVIVQDKSTPIPPTPGPMPTPTPEPAPSPTPTPNPQTSSQAATPQNLAPKGSAVYALNKIYLYKRANFNKRDRVAQYVQKPRVYWPMFVVTGYSHSTNGTLRYQVRDVNHLSKTAGKRGYITANWKYIRPVYYQSKHQTLTVINPRGVNAYKKVNLTGKVKNYKQGTILHVTRFVHHNLTTRYVLSNGQYITGNRKLVEMAKHKPARYVKVKRTINRYQTVNLTGHKKRIKKGTQIKIKNYDFSHATNLNQKGALRYRVAGGYITGNVKYVKVIK</sequence>
<dbReference type="AlphaFoldDB" id="A0A0R1P247"/>
<reference evidence="4 5" key="1">
    <citation type="journal article" date="2015" name="Genome Announc.">
        <title>Expanding the biotechnology potential of lactobacilli through comparative genomics of 213 strains and associated genera.</title>
        <authorList>
            <person name="Sun Z."/>
            <person name="Harris H.M."/>
            <person name="McCann A."/>
            <person name="Guo C."/>
            <person name="Argimon S."/>
            <person name="Zhang W."/>
            <person name="Yang X."/>
            <person name="Jeffery I.B."/>
            <person name="Cooney J.C."/>
            <person name="Kagawa T.F."/>
            <person name="Liu W."/>
            <person name="Song Y."/>
            <person name="Salvetti E."/>
            <person name="Wrobel A."/>
            <person name="Rasinkangas P."/>
            <person name="Parkhill J."/>
            <person name="Rea M.C."/>
            <person name="O'Sullivan O."/>
            <person name="Ritari J."/>
            <person name="Douillard F.P."/>
            <person name="Paul Ross R."/>
            <person name="Yang R."/>
            <person name="Briner A.E."/>
            <person name="Felis G.E."/>
            <person name="de Vos W.M."/>
            <person name="Barrangou R."/>
            <person name="Klaenhammer T.R."/>
            <person name="Caufield P.W."/>
            <person name="Cui Y."/>
            <person name="Zhang H."/>
            <person name="O'Toole P.W."/>
        </authorList>
    </citation>
    <scope>NUCLEOTIDE SEQUENCE [LARGE SCALE GENOMIC DNA]</scope>
    <source>
        <strain evidence="4 5">DSM 19906</strain>
    </source>
</reference>
<dbReference type="Proteomes" id="UP000051439">
    <property type="component" value="Unassembled WGS sequence"/>
</dbReference>
<accession>A0A0R1P247</accession>
<proteinExistence type="predicted"/>
<keyword evidence="5" id="KW-1185">Reference proteome</keyword>
<dbReference type="RefSeq" id="WP_008855402.1">
    <property type="nucleotide sequence ID" value="NZ_AZEB01000004.1"/>
</dbReference>
<feature type="domain" description="DUF5776" evidence="3">
    <location>
        <begin position="723"/>
        <end position="789"/>
    </location>
</feature>
<evidence type="ECO:0000313" key="4">
    <source>
        <dbReference type="EMBL" id="KRL22696.1"/>
    </source>
</evidence>
<feature type="domain" description="DUF5776" evidence="3">
    <location>
        <begin position="650"/>
        <end position="716"/>
    </location>
</feature>